<dbReference type="InterPro" id="IPR050204">
    <property type="entry name" value="AraC_XylS_family_regulators"/>
</dbReference>
<dbReference type="Pfam" id="PF12833">
    <property type="entry name" value="HTH_18"/>
    <property type="match status" value="1"/>
</dbReference>
<dbReference type="PANTHER" id="PTHR46796:SF13">
    <property type="entry name" value="HTH-TYPE TRANSCRIPTIONAL ACTIVATOR RHAS"/>
    <property type="match status" value="1"/>
</dbReference>
<dbReference type="AlphaFoldDB" id="A0A3S8UAP3"/>
<feature type="domain" description="HTH araC/xylS-type" evidence="4">
    <location>
        <begin position="202"/>
        <end position="300"/>
    </location>
</feature>
<keyword evidence="6" id="KW-1185">Reference proteome</keyword>
<dbReference type="GO" id="GO:0043565">
    <property type="term" value="F:sequence-specific DNA binding"/>
    <property type="evidence" value="ECO:0007669"/>
    <property type="project" value="InterPro"/>
</dbReference>
<dbReference type="EMBL" id="CP034328">
    <property type="protein sequence ID" value="AZL60525.1"/>
    <property type="molecule type" value="Genomic_DNA"/>
</dbReference>
<evidence type="ECO:0000313" key="5">
    <source>
        <dbReference type="EMBL" id="AZL60525.1"/>
    </source>
</evidence>
<sequence length="310" mass="33869">MPELAPDPLSSVVALLKPRPEISKMIVAGGRWQVERTDMVSTFYAAIVEGRARLVVKGRQPVMLEAGDFIMVPALDSFTMTSEVPPQPGAARLPLETGPGIFRLGPADSPVEMRALVGHCRFDAPDRALLISLLPQMIHVSGHDRLSALVPMIHDETRADRAARAMILERLLEVLMIEALRSSPGHERPPGLLRGLSDPGLAAALHRIHHATDSALTVTALAREAGMSRSAFFDRFRSALGCAPMEYVRAWRMAVARDLLLRGHLTNAEIAHRVGYGSASAFTLAFLRQEGIAPGLWAQRHTEGQRLRNV</sequence>
<keyword evidence="2" id="KW-0238">DNA-binding</keyword>
<dbReference type="Gene3D" id="1.10.10.60">
    <property type="entry name" value="Homeodomain-like"/>
    <property type="match status" value="2"/>
</dbReference>
<dbReference type="Proteomes" id="UP000282002">
    <property type="component" value="Chromosome"/>
</dbReference>
<organism evidence="5 6">
    <name type="scientific">Tabrizicola piscis</name>
    <dbReference type="NCBI Taxonomy" id="2494374"/>
    <lineage>
        <taxon>Bacteria</taxon>
        <taxon>Pseudomonadati</taxon>
        <taxon>Pseudomonadota</taxon>
        <taxon>Alphaproteobacteria</taxon>
        <taxon>Rhodobacterales</taxon>
        <taxon>Paracoccaceae</taxon>
        <taxon>Tabrizicola</taxon>
    </lineage>
</organism>
<gene>
    <name evidence="5" type="ORF">EI545_17870</name>
</gene>
<protein>
    <submittedName>
        <fullName evidence="5">AraC family transcriptional regulator</fullName>
    </submittedName>
</protein>
<evidence type="ECO:0000313" key="6">
    <source>
        <dbReference type="Proteomes" id="UP000282002"/>
    </source>
</evidence>
<evidence type="ECO:0000256" key="3">
    <source>
        <dbReference type="ARBA" id="ARBA00023163"/>
    </source>
</evidence>
<dbReference type="InterPro" id="IPR009057">
    <property type="entry name" value="Homeodomain-like_sf"/>
</dbReference>
<reference evidence="5 6" key="1">
    <citation type="submission" date="2018-12" db="EMBL/GenBank/DDBJ databases">
        <title>Complete genome sequencing of Tabrizicola sp. K13M18.</title>
        <authorList>
            <person name="Bae J.-W."/>
        </authorList>
    </citation>
    <scope>NUCLEOTIDE SEQUENCE [LARGE SCALE GENOMIC DNA]</scope>
    <source>
        <strain evidence="5 6">K13M18</strain>
    </source>
</reference>
<name>A0A3S8UAP3_9RHOB</name>
<dbReference type="SUPFAM" id="SSF46689">
    <property type="entry name" value="Homeodomain-like"/>
    <property type="match status" value="2"/>
</dbReference>
<dbReference type="GO" id="GO:0003700">
    <property type="term" value="F:DNA-binding transcription factor activity"/>
    <property type="evidence" value="ECO:0007669"/>
    <property type="project" value="InterPro"/>
</dbReference>
<dbReference type="InterPro" id="IPR018060">
    <property type="entry name" value="HTH_AraC"/>
</dbReference>
<dbReference type="KEGG" id="taw:EI545_17870"/>
<keyword evidence="1" id="KW-0805">Transcription regulation</keyword>
<dbReference type="InterPro" id="IPR032783">
    <property type="entry name" value="AraC_lig"/>
</dbReference>
<dbReference type="PANTHER" id="PTHR46796">
    <property type="entry name" value="HTH-TYPE TRANSCRIPTIONAL ACTIVATOR RHAS-RELATED"/>
    <property type="match status" value="1"/>
</dbReference>
<evidence type="ECO:0000256" key="2">
    <source>
        <dbReference type="ARBA" id="ARBA00023125"/>
    </source>
</evidence>
<evidence type="ECO:0000256" key="1">
    <source>
        <dbReference type="ARBA" id="ARBA00023015"/>
    </source>
</evidence>
<dbReference type="PROSITE" id="PS01124">
    <property type="entry name" value="HTH_ARAC_FAMILY_2"/>
    <property type="match status" value="1"/>
</dbReference>
<dbReference type="Pfam" id="PF12852">
    <property type="entry name" value="Cupin_6"/>
    <property type="match status" value="1"/>
</dbReference>
<dbReference type="OrthoDB" id="9783876at2"/>
<keyword evidence="3" id="KW-0804">Transcription</keyword>
<dbReference type="SMART" id="SM00342">
    <property type="entry name" value="HTH_ARAC"/>
    <property type="match status" value="1"/>
</dbReference>
<proteinExistence type="predicted"/>
<accession>A0A3S8UAP3</accession>
<evidence type="ECO:0000259" key="4">
    <source>
        <dbReference type="PROSITE" id="PS01124"/>
    </source>
</evidence>